<name>A0A813FIX7_POLGL</name>
<feature type="compositionally biased region" description="Basic and acidic residues" evidence="4">
    <location>
        <begin position="24"/>
        <end position="47"/>
    </location>
</feature>
<evidence type="ECO:0000256" key="3">
    <source>
        <dbReference type="ARBA" id="ARBA00023157"/>
    </source>
</evidence>
<evidence type="ECO:0000256" key="2">
    <source>
        <dbReference type="ARBA" id="ARBA00022737"/>
    </source>
</evidence>
<keyword evidence="2" id="KW-0677">Repeat</keyword>
<comment type="caution">
    <text evidence="6">The sequence shown here is derived from an EMBL/GenBank/DDBJ whole genome shotgun (WGS) entry which is preliminary data.</text>
</comment>
<feature type="region of interest" description="Disordered" evidence="4">
    <location>
        <begin position="4526"/>
        <end position="4579"/>
    </location>
</feature>
<dbReference type="InterPro" id="IPR011936">
    <property type="entry name" value="Myxo_disulph_rpt"/>
</dbReference>
<sequence>MDEALLRLSVHPPSEMDIGMLSNWRRERSEEEDKDKDKEKDKEKESSSSDGVAFVELKDLGLAVAVPKEVLPRNIVGQLAISAIMLPTVSTSNSSRRFPREGDIEESERYWESAIITGPVFDVTLVSVDSGVRPVLVQNLDEPILIRISASRFESGTRCRYRNSLTGWSSDGVFVATEEEIRAVLPNSSDASDRANASNGLTEGFWCATHHLSMFAPVKIIQNPPLAEALSRSKPLLASASWLLALVPIGFFLCAIILCVVARCRVVKGGSVEMATEAGGFRDVRFKIDRPKLSQLFQADVRTHVVWNIKPKLYLQGRWELSRTRTQLQVSRNSMEQQEIETTLGVNQHLQQTLSQLSLSDYAQHQEAQPAEQERLDSSPCSSEEAAEITLPDTEVTHEVYEHGASVEYYSKTTRRWLPAQIQGPGFCADDSLPTYQVLVRVNRKRSLRHAVELSDLRLAFQQSDKVDYHWKIKRVWRAAAIDGNPSSAATTFGYPIRCEEGLTGPEVVVQWAPAAQLRSRWPEGSQVDVYQSPAIGWMPAMVVRTQECLPSVTDNHASRQDFLEDWRFVRMTVKMSARGVGSSCSVRSIDENFADTDLVGSATELDVFSYQVRRQCDFPTSVDSRALLVSSAQVHWLRFWQFPYESALRVKKRRQEDNILCWGDNRYAQLDVPGKAQGRTGEEEIWAQVSAFADFTCGLTKSGTAWCWGSDMDLWKLNVNIPKNLTMISSGGLHACAVNIDKKARCWGGDTNGQTVVPVDKATYPPSIIDYANDPTDISEEDKLMRIKPYVKGWISTANLPIQTLQHINMGIYFPEFALPGTPKLTFNWLQGAQDIYAPHVVQFPTPEWDYPKTHLLNISAFNMEYWADIRLGKNSAIRSITSQTVNGVTQHKLVEGARYEVYLTYQDAPGHPEATHWLQAYDVGYDMNTLEPIIRLPKFNTTTAQALTLQYELMEDMFSESLFVTLTFMGSLPGFSVEDESSPYEIQLAREATLMGNHTVEFSLENLQLGIDLERNSKINRVFTSKGAAAPGTGLVSGARYSLVFRCTDKFNNQPQSLEILDINFINDKVTAPLVLLMPAAGASPAADLVNPIVLTYIIPELAHPGSFRMDMVWLRNFDGPPGSPTPLVDIQSPHSFLLNPDKEVCCGALTIQMTGSNLFRYAGDETLNHPDVRKFESQTTPVYSYLQPFSEYEFRFSYQVQNHELVEPGLEAQGRISKYEMQFVRAPDAYLEWFMSVKEPTIGRWNGTYAEAGALAASLAESQAEDVKLLTIYGQETTFSSLAGSQYYVLRVRAWNKLGVSNWSSWSIMRTFTACGDGIALDNEECDDGNLVSGWATLGYVCESSPPGWGRGASTCRAAGMDGLRVGDEECDDCNLQAGDGCSPTGKIEPTYSCKYKGRYGIATTCVGALGESRSPAQQLGDVGQSRFPAQLLGCYQVCGDGIWLLQSNEGCDDGNLVDGDGCSQLSQATPAPPLADWPNLLTSKCTGTGCDDGGSLKGDGCSPSCEVEPSWFCLRTDSSPGFPEGKEECRQTCLNGIIDPGEQGDDANSDSGDGCDNCIIEAGWACQNITHRLTSTASGSFCVPLCGDGFLVEQGPQAEGCDDGNLLSGDGCDVGCEVEAGWQCLAQEVNGRKLAQKCTAFCGDGLLVSAEACDDGNQVDGDGCSRLCAVELGYFCRPEDVFTRSEVAAPLGTPRSRTLCTPACGDGLVLAGQEACDDGGRQPGDGCDEHCLVEAGWFCGVPSGGGRASFCQPRCGDGLMTAYEQCDDGGVSSADGCSPACKLEEGWSCWPPGVPCRMVCGDALRLDGEDCDDGNILQGDGCDPSCQVEPGWSCSSFILGPEITTSVCSPFCGDGRLKGTEACDDANLVADDGCDASCRVEPDYVCCDPLFAGNGSRCVVGSPANRLLICGQSACGNSSRDLQLGEFCDDGNKLVADGCSEACEVEQGFTCVPMATPGTQGSDRTIPDMCNPVCGDGLQVIGEECDDGNVDDGDGCGANCLIEQRGTTCPPASDGKGGMCRPTCGDGVRGPREECDDANGNCGDGCCNCKIEAGFRCSGGGSLSADRCVPVCGDGLRVDISFTAALPAAEYEECDVGPTPQRGCNPVTCKLEKGWACSRAPAAPEGEFCSPICGDGLVVSPIEECDDMNNRSGDGCSPDCRVEPLWKCSQLRAIAAFGSLEISKCSLRCGDGRLLAGNESCDDGNMWDSDGCSSTCAVASRDGCSYRCTVEPGYHCTTASRASFGPSACTRSCGDGVVSGREECDDASYNSNNNSSNNNNNSNNSNSYNSNNSNNNSNNSSNNSNISAADPSAGTSCHNCRVVKAGICGDALRGSSYSAEGGLLRQEECDDGNQLAGDGCSADCRVEVGWACMQGPSHLKPAVGDWCSSVCGDGILIPPFEACDDGNLRGDDGCNADCKVEPYYLCFDPSASELVEAPASEKPLQRSGNASICVKTTPPQFLSARFDATFSALELRFDTDVGSLPNEVLAPGSIASQASSYFPCSDVVVQSTLDQLGDGPVCLFRSRKIAAVSLGGLPRIVPGTLFQLRANVLRRYSFVANASSPQQSVYSDTAPGAFTPVLWPRPAISGPQMTPGCASSTDLGSDFGQGFGGRSSDFARKWEILRAVNTTSGYFDAAELKRVQKGISGQNQFATISFPRAGVILGVIDVEFDRSLLPGYIYRVRLKQANLLGLVGYAYHNLEVTKLPVPRLTARVPKMQLQHDGLGRWLNLDASAEVPQGCTSKDAQQFSVITNLTLLAPLPMLSGSWLQSLTPRVLSSYLPVPKPAMLVGSLATASSGTSTNRSASLTLALPPGTLSPGAQYIQAVACTNATKTFQTEDDFSPASFEVCSYLTWTVDVGPQAPAEPLPPAVTPSARRLQSSNYNNNNNSNNNNNNNNTQQQHSRRLQSNNSNNSNNNNNSNSSNSNTSRLQSAVLAANRLAARELVWSAVAQGAEMKIVGLPPTAGAAPAGVPLQAALPDPVLALLEALDDPLGNAALAEQLQRGWLGAVEAGDSTTRLGVILVPPSNISATNLTAALLSAALAVLRPTVTWSLQGPTRTGATAATEPAPGVPTVGGLFLSIPPQQLAEGSQVSVFAQLTLETAGEAASCSSVARTFTASALLDVNSAPGAGYLDLLSGGSSTRAAPMLTFQLQNAKWADKDLPLQYKIEAEWSEAYGSQSLILSDWSFDAKVSLIILPRKNETLLLRGLVRDSLGSVQRSAPNAVKLLAPVSEESVMQYLAISEYVQGETNKVLYSPSQVRRLMETALASAAELGVQGQLQMLQDLAFRGLGKPFNDTVVNCTTDCGPNGVCPPASYVLLARGEIQSSKNSTYWTQCVCSPPWTGKKCERATWEVDSQLVLTRGVVAGLQELVSTSVNREALGLGKVLGPLVRLFKLLTRLANDCRRVPLEVLASIASMAVGLAGVVSKVELLDASSAAGALLTQLYTCLPEDRPKLPMATMPAPASVILSALGRSQVCRLLKDSNTTLCYDLASSEVRVTCPTPAAETALQSSIFNNSSGNGNSSFAVPTTTTCRADLDLSISDPYPCPCPVPEDAFVGYGRAQAAPLFETLGYRDEDEFLWRGLLRMFYNSTKFGGGENISAALPGPVLAAALRMQESGQASSAQVAQALAEADYWGLYQKGAVYSIQRLAQLISTALLSEMLPGQGIQFVDTTAVRIAAAVQAVQETTTNASARTGFAALVLDELGVQMELDYSSPSSDGLLLGDSASSLLANHNLSGLSNISLPARLPVVVPMSGLLWRGRGQNLFSLMDPSVAVQSDVLQLRLLPSTLFPASGGGPVKLRYRFMVPGEDCPRERPTDDRLRRCCGATAGPATALAAGSCSAAGAGTPVPAPAPGPSAAPVPGPAASPRLPPGMQAATDEAYMVRLAGSQLPFERGLHKLLDGMVAWVPEGAGVMVAGTRLRLRGGDLKVQGGPSLQGQRGQSYLDLYCAIIQLAAAKQLLVQPSWKTLPELLVEAAQEILANPNLVVSTTTSALLTTTLTSSTAISNSNCSGLDPQVAPYCFGNHTARPQLLSYADMEVYDPLGVCSRVQLSLEGSADLTIGNALKQTGGLVLAAPQRHLGFLKLMSSVYPSWVTALEELGNLTSVSGVCALEVISWPAYPKLAPGPLLSAVETAFADPLEILFRLLGNSWDLGRSAQMLDAWCEVPELFAESDLAPSLAPLLAALSPEVLSTPDASGSQPLEVVLAALATAIPSEWSESYWNGSAGGPGWKVVCQETNCTPAEGCGFDPTVDLECGVVLGNPPLGTRLGVPHGAGGRLEAAWRQQREHWLQVVCECEAIAAKGAELIPFPEQVAANRYNLRGIYVAAVILVIALLHLTGYKELVWRNEARWIAQRKARMRGVQHLVRRKELLEQERLNKQLFNSGVKGFLPVGAGIDGLVDLVADGLEDAADLAQEGRRRVEDQGWPQIMYVGWRRWLERSFDFLKDLVADGLEDAADLAQEGRRRVEDVLQDGRHAILQAGFDIKDNIEQAFNPANVMEKVSGVGAAFASAWQESEEQVEQQVDSPGVPSSPHPPETPQGQGDASMGPIGPLGPAPRLMTPLSPARPVVGGDPALAAAMAFAVSGGRLRTPGSPWPVSPSSQSLGGVDMPAEGEKYFEEEELGEMISSKMPTKPPRTWREGFRDARARIEPQDVWKACLLHHKLFCLRLDSQTWVFSAPERAAIFHLSLWINALLLVLLLGGAHHRRPGQDPVCPIVGFGDAGCLLQGRGIGLAVASALLTTIVASLFQVVCRGRSFAARTAQLSPAQRENAFLRHMLGPWPMWPLGGNEPKVRFWNLWCRSWKFVCRCRCCRGRYKPQKLAPLHWQPSLVPPLFLFVAFGMSWSMMYYMFYFSSSNYMYQVTRSDRPGYIEVLPPPDEREEIDAVGAGGVDARLIFVPELQRYLVLLAIAWVLHLLLFEPLMLAIHLFIGEPTIDEAKAGAFKFRHQILGFIPGPIRRRIASAWASVRRCFRCVG</sequence>
<dbReference type="GO" id="GO:0007166">
    <property type="term" value="P:cell surface receptor signaling pathway"/>
    <property type="evidence" value="ECO:0007669"/>
    <property type="project" value="TreeGrafter"/>
</dbReference>
<dbReference type="PANTHER" id="PTHR46130:SF2">
    <property type="entry name" value="PAPPALYSIN-1"/>
    <property type="match status" value="1"/>
</dbReference>
<keyword evidence="7" id="KW-1185">Reference proteome</keyword>
<evidence type="ECO:0000313" key="7">
    <source>
        <dbReference type="Proteomes" id="UP000654075"/>
    </source>
</evidence>
<feature type="transmembrane region" description="Helical" evidence="5">
    <location>
        <begin position="4697"/>
        <end position="4717"/>
    </location>
</feature>
<proteinExistence type="predicted"/>
<feature type="compositionally biased region" description="Pro residues" evidence="4">
    <location>
        <begin position="3862"/>
        <end position="3882"/>
    </location>
</feature>
<feature type="transmembrane region" description="Helical" evidence="5">
    <location>
        <begin position="4335"/>
        <end position="4353"/>
    </location>
</feature>
<dbReference type="Pfam" id="PF13948">
    <property type="entry name" value="DUF4215"/>
    <property type="match status" value="10"/>
</dbReference>
<organism evidence="6 7">
    <name type="scientific">Polarella glacialis</name>
    <name type="common">Dinoflagellate</name>
    <dbReference type="NCBI Taxonomy" id="89957"/>
    <lineage>
        <taxon>Eukaryota</taxon>
        <taxon>Sar</taxon>
        <taxon>Alveolata</taxon>
        <taxon>Dinophyceae</taxon>
        <taxon>Suessiales</taxon>
        <taxon>Suessiaceae</taxon>
        <taxon>Polarella</taxon>
    </lineage>
</organism>
<evidence type="ECO:0000256" key="1">
    <source>
        <dbReference type="ARBA" id="ARBA00022729"/>
    </source>
</evidence>
<dbReference type="InterPro" id="IPR043543">
    <property type="entry name" value="PAPPA/PAPPA2"/>
</dbReference>
<dbReference type="GO" id="GO:0006508">
    <property type="term" value="P:proteolysis"/>
    <property type="evidence" value="ECO:0007669"/>
    <property type="project" value="TreeGrafter"/>
</dbReference>
<feature type="transmembrane region" description="Helical" evidence="5">
    <location>
        <begin position="4844"/>
        <end position="4865"/>
    </location>
</feature>
<keyword evidence="5" id="KW-0472">Membrane</keyword>
<feature type="region of interest" description="Disordered" evidence="4">
    <location>
        <begin position="362"/>
        <end position="394"/>
    </location>
</feature>
<dbReference type="GO" id="GO:0004222">
    <property type="term" value="F:metalloendopeptidase activity"/>
    <property type="evidence" value="ECO:0007669"/>
    <property type="project" value="TreeGrafter"/>
</dbReference>
<dbReference type="PANTHER" id="PTHR46130">
    <property type="entry name" value="LAMGL DOMAIN-CONTAINING PROTEIN"/>
    <property type="match status" value="1"/>
</dbReference>
<feature type="region of interest" description="Disordered" evidence="4">
    <location>
        <begin position="1"/>
        <end position="48"/>
    </location>
</feature>
<protein>
    <submittedName>
        <fullName evidence="6">Uncharacterized protein</fullName>
    </submittedName>
</protein>
<feature type="region of interest" description="Disordered" evidence="4">
    <location>
        <begin position="2268"/>
        <end position="2309"/>
    </location>
</feature>
<dbReference type="Gene3D" id="2.130.10.30">
    <property type="entry name" value="Regulator of chromosome condensation 1/beta-lactamase-inhibitor protein II"/>
    <property type="match status" value="1"/>
</dbReference>
<reference evidence="6" key="1">
    <citation type="submission" date="2021-02" db="EMBL/GenBank/DDBJ databases">
        <authorList>
            <person name="Dougan E. K."/>
            <person name="Rhodes N."/>
            <person name="Thang M."/>
            <person name="Chan C."/>
        </authorList>
    </citation>
    <scope>NUCLEOTIDE SEQUENCE</scope>
</reference>
<keyword evidence="1" id="KW-0732">Signal</keyword>
<feature type="compositionally biased region" description="Low complexity" evidence="4">
    <location>
        <begin position="2914"/>
        <end position="2932"/>
    </location>
</feature>
<evidence type="ECO:0000256" key="5">
    <source>
        <dbReference type="SAM" id="Phobius"/>
    </source>
</evidence>
<feature type="compositionally biased region" description="Low complexity" evidence="4">
    <location>
        <begin position="362"/>
        <end position="371"/>
    </location>
</feature>
<dbReference type="NCBIfam" id="TIGR02232">
    <property type="entry name" value="myxo_disulf_rpt"/>
    <property type="match status" value="18"/>
</dbReference>
<dbReference type="Proteomes" id="UP000654075">
    <property type="component" value="Unassembled WGS sequence"/>
</dbReference>
<dbReference type="GO" id="GO:0005615">
    <property type="term" value="C:extracellular space"/>
    <property type="evidence" value="ECO:0007669"/>
    <property type="project" value="TreeGrafter"/>
</dbReference>
<feature type="non-terminal residue" evidence="6">
    <location>
        <position position="4990"/>
    </location>
</feature>
<feature type="region of interest" description="Disordered" evidence="4">
    <location>
        <begin position="2870"/>
        <end position="2934"/>
    </location>
</feature>
<feature type="transmembrane region" description="Helical" evidence="5">
    <location>
        <begin position="4918"/>
        <end position="4944"/>
    </location>
</feature>
<dbReference type="SUPFAM" id="SSF50985">
    <property type="entry name" value="RCC1/BLIP-II"/>
    <property type="match status" value="1"/>
</dbReference>
<accession>A0A813FIX7</accession>
<feature type="region of interest" description="Disordered" evidence="4">
    <location>
        <begin position="4604"/>
        <end position="4623"/>
    </location>
</feature>
<feature type="transmembrane region" description="Helical" evidence="5">
    <location>
        <begin position="4745"/>
        <end position="4765"/>
    </location>
</feature>
<dbReference type="InterPro" id="IPR009091">
    <property type="entry name" value="RCC1/BLIP-II"/>
</dbReference>
<feature type="compositionally biased region" description="Low complexity" evidence="4">
    <location>
        <begin position="2886"/>
        <end position="2903"/>
    </location>
</feature>
<keyword evidence="3" id="KW-1015">Disulfide bond</keyword>
<keyword evidence="5" id="KW-0812">Transmembrane</keyword>
<evidence type="ECO:0000313" key="6">
    <source>
        <dbReference type="EMBL" id="CAE8611916.1"/>
    </source>
</evidence>
<gene>
    <name evidence="6" type="ORF">PGLA1383_LOCUS29710</name>
</gene>
<dbReference type="InterPro" id="IPR036116">
    <property type="entry name" value="FN3_sf"/>
</dbReference>
<feature type="compositionally biased region" description="Low complexity" evidence="4">
    <location>
        <begin position="2272"/>
        <end position="2309"/>
    </location>
</feature>
<keyword evidence="5" id="KW-1133">Transmembrane helix</keyword>
<feature type="region of interest" description="Disordered" evidence="4">
    <location>
        <begin position="3862"/>
        <end position="3885"/>
    </location>
</feature>
<dbReference type="OrthoDB" id="438800at2759"/>
<dbReference type="EMBL" id="CAJNNV010025058">
    <property type="protein sequence ID" value="CAE8611916.1"/>
    <property type="molecule type" value="Genomic_DNA"/>
</dbReference>
<dbReference type="SUPFAM" id="SSF49265">
    <property type="entry name" value="Fibronectin type III"/>
    <property type="match status" value="1"/>
</dbReference>
<evidence type="ECO:0000256" key="4">
    <source>
        <dbReference type="SAM" id="MobiDB-lite"/>
    </source>
</evidence>